<dbReference type="Proteomes" id="UP000003505">
    <property type="component" value="Unassembled WGS sequence"/>
</dbReference>
<dbReference type="HAMAP" id="MF_00201">
    <property type="entry name" value="RecO"/>
    <property type="match status" value="1"/>
</dbReference>
<keyword evidence="4 7" id="KW-0233">DNA recombination</keyword>
<dbReference type="InterPro" id="IPR012340">
    <property type="entry name" value="NA-bd_OB-fold"/>
</dbReference>
<dbReference type="GO" id="GO:0043590">
    <property type="term" value="C:bacterial nucleoid"/>
    <property type="evidence" value="ECO:0007669"/>
    <property type="project" value="TreeGrafter"/>
</dbReference>
<dbReference type="OrthoDB" id="9797083at2"/>
<dbReference type="KEGG" id="ssg:Selsp_1563"/>
<evidence type="ECO:0000256" key="4">
    <source>
        <dbReference type="ARBA" id="ARBA00023172"/>
    </source>
</evidence>
<dbReference type="SUPFAM" id="SSF57863">
    <property type="entry name" value="ArfGap/RecO-like zinc finger"/>
    <property type="match status" value="1"/>
</dbReference>
<evidence type="ECO:0000313" key="11">
    <source>
        <dbReference type="Proteomes" id="UP000003505"/>
    </source>
</evidence>
<evidence type="ECO:0000256" key="7">
    <source>
        <dbReference type="HAMAP-Rule" id="MF_00201"/>
    </source>
</evidence>
<dbReference type="Gene3D" id="1.20.1440.120">
    <property type="entry name" value="Recombination protein O, C-terminal domain"/>
    <property type="match status" value="1"/>
</dbReference>
<dbReference type="NCBIfam" id="TIGR00613">
    <property type="entry name" value="reco"/>
    <property type="match status" value="1"/>
</dbReference>
<dbReference type="EMBL" id="CP002637">
    <property type="protein sequence ID" value="AEC00519.1"/>
    <property type="molecule type" value="Genomic_DNA"/>
</dbReference>
<dbReference type="EMBL" id="ACKP02000012">
    <property type="protein sequence ID" value="EEX77889.1"/>
    <property type="molecule type" value="Genomic_DNA"/>
</dbReference>
<evidence type="ECO:0000256" key="3">
    <source>
        <dbReference type="ARBA" id="ARBA00022763"/>
    </source>
</evidence>
<dbReference type="Proteomes" id="UP000011124">
    <property type="component" value="Chromosome"/>
</dbReference>
<dbReference type="SUPFAM" id="SSF50249">
    <property type="entry name" value="Nucleic acid-binding proteins"/>
    <property type="match status" value="1"/>
</dbReference>
<reference evidence="9 12" key="2">
    <citation type="submission" date="2011-04" db="EMBL/GenBank/DDBJ databases">
        <title>The complete genome of Selenomonas sputigena DSM 20758.</title>
        <authorList>
            <consortium name="US DOE Joint Genome Institute (JGI-PGF)"/>
            <person name="Lucas S."/>
            <person name="Copeland A."/>
            <person name="Lapidus A."/>
            <person name="Bruce D."/>
            <person name="Goodwin L."/>
            <person name="Pitluck S."/>
            <person name="Peters L."/>
            <person name="Kyrpides N."/>
            <person name="Mavromatis K."/>
            <person name="Ivanova N."/>
            <person name="Ovchinnikova G."/>
            <person name="Teshima H."/>
            <person name="Detter J.C."/>
            <person name="Tapia R."/>
            <person name="Han C."/>
            <person name="Land M."/>
            <person name="Hauser L."/>
            <person name="Markowitz V."/>
            <person name="Cheng J.-F."/>
            <person name="Hugenholtz P."/>
            <person name="Woyke T."/>
            <person name="Wu D."/>
            <person name="Gronow S."/>
            <person name="Wellnitz S."/>
            <person name="Schneider S."/>
            <person name="Klenk H.-P."/>
            <person name="Eisen J.A."/>
        </authorList>
    </citation>
    <scope>NUCLEOTIDE SEQUENCE [LARGE SCALE GENOMIC DNA]</scope>
    <source>
        <strain evidence="9">ATCC 35185</strain>
        <strain evidence="12">ATCC 35185 / DSM 20758 / VPI D19B-28</strain>
    </source>
</reference>
<evidence type="ECO:0000256" key="6">
    <source>
        <dbReference type="ARBA" id="ARBA00033409"/>
    </source>
</evidence>
<gene>
    <name evidence="7 10" type="primary">recO</name>
    <name evidence="9" type="ordered locus">Selsp_1563</name>
    <name evidence="10" type="ORF">SELSPUOL_00623</name>
</gene>
<dbReference type="InterPro" id="IPR022572">
    <property type="entry name" value="DNA_rep/recomb_RecO_N"/>
</dbReference>
<name>C9LT43_SELS3</name>
<dbReference type="RefSeq" id="WP_006191531.1">
    <property type="nucleotide sequence ID" value="NC_015437.1"/>
</dbReference>
<dbReference type="InterPro" id="IPR003717">
    <property type="entry name" value="RecO"/>
</dbReference>
<proteinExistence type="inferred from homology"/>
<organism evidence="10 11">
    <name type="scientific">Selenomonas sputigena (strain ATCC 35185 / DSM 20758 / CCUG 44933 / VPI D19B-28)</name>
    <dbReference type="NCBI Taxonomy" id="546271"/>
    <lineage>
        <taxon>Bacteria</taxon>
        <taxon>Bacillati</taxon>
        <taxon>Bacillota</taxon>
        <taxon>Negativicutes</taxon>
        <taxon>Selenomonadales</taxon>
        <taxon>Selenomonadaceae</taxon>
        <taxon>Selenomonas</taxon>
    </lineage>
</organism>
<accession>C9LT43</accession>
<keyword evidence="12" id="KW-1185">Reference proteome</keyword>
<keyword evidence="5 7" id="KW-0234">DNA repair</keyword>
<dbReference type="STRING" id="546271.Selsp_1563"/>
<dbReference type="InterPro" id="IPR042242">
    <property type="entry name" value="RecO_C"/>
</dbReference>
<dbReference type="GO" id="GO:0006302">
    <property type="term" value="P:double-strand break repair"/>
    <property type="evidence" value="ECO:0007669"/>
    <property type="project" value="TreeGrafter"/>
</dbReference>
<evidence type="ECO:0000313" key="12">
    <source>
        <dbReference type="Proteomes" id="UP000011124"/>
    </source>
</evidence>
<dbReference type="HOGENOM" id="CLU_066632_1_0_9"/>
<dbReference type="AlphaFoldDB" id="C9LT43"/>
<evidence type="ECO:0000313" key="9">
    <source>
        <dbReference type="EMBL" id="AEC00519.1"/>
    </source>
</evidence>
<evidence type="ECO:0000256" key="1">
    <source>
        <dbReference type="ARBA" id="ARBA00007452"/>
    </source>
</evidence>
<dbReference type="PANTHER" id="PTHR33991">
    <property type="entry name" value="DNA REPAIR PROTEIN RECO"/>
    <property type="match status" value="1"/>
</dbReference>
<reference evidence="10 11" key="1">
    <citation type="submission" date="2009-09" db="EMBL/GenBank/DDBJ databases">
        <authorList>
            <person name="Weinstock G."/>
            <person name="Sodergren E."/>
            <person name="Clifton S."/>
            <person name="Fulton L."/>
            <person name="Fulton B."/>
            <person name="Courtney L."/>
            <person name="Fronick C."/>
            <person name="Harrison M."/>
            <person name="Strong C."/>
            <person name="Farmer C."/>
            <person name="Delahaunty K."/>
            <person name="Markovic C."/>
            <person name="Hall O."/>
            <person name="Minx P."/>
            <person name="Tomlinson C."/>
            <person name="Mitreva M."/>
            <person name="Nelson J."/>
            <person name="Hou S."/>
            <person name="Wollam A."/>
            <person name="Pepin K.H."/>
            <person name="Johnson M."/>
            <person name="Bhonagiri V."/>
            <person name="Nash W.E."/>
            <person name="Warren W."/>
            <person name="Chinwalla A."/>
            <person name="Mardis E.R."/>
            <person name="Wilson R.K."/>
        </authorList>
    </citation>
    <scope>NUCLEOTIDE SEQUENCE [LARGE SCALE GENOMIC DNA]</scope>
    <source>
        <strain evidence="10">ATCC 35185</strain>
        <strain evidence="11">ATCC 35185 / DSM 20758 / VPI D19B-28</strain>
    </source>
</reference>
<evidence type="ECO:0000256" key="5">
    <source>
        <dbReference type="ARBA" id="ARBA00023204"/>
    </source>
</evidence>
<dbReference type="GO" id="GO:0006310">
    <property type="term" value="P:DNA recombination"/>
    <property type="evidence" value="ECO:0007669"/>
    <property type="project" value="UniProtKB-UniRule"/>
</dbReference>
<evidence type="ECO:0000256" key="2">
    <source>
        <dbReference type="ARBA" id="ARBA00021310"/>
    </source>
</evidence>
<comment type="function">
    <text evidence="7">Involved in DNA repair and RecF pathway recombination.</text>
</comment>
<dbReference type="Gene3D" id="2.40.50.140">
    <property type="entry name" value="Nucleic acid-binding proteins"/>
    <property type="match status" value="1"/>
</dbReference>
<protein>
    <recommendedName>
        <fullName evidence="2 7">DNA repair protein RecO</fullName>
    </recommendedName>
    <alternativeName>
        <fullName evidence="6 7">Recombination protein O</fullName>
    </alternativeName>
</protein>
<dbReference type="Pfam" id="PF11967">
    <property type="entry name" value="RecO_N"/>
    <property type="match status" value="1"/>
</dbReference>
<sequence>MARRSAEALVLATRNWGEADKMASLLTRECGRVEAAAFGCRRPKSALAAGMQMFSHLDVELTEGGRVWTVRQCSLKGRFRRLSEDLSAMAYGSFVAELALELFPEHEPAPDAFDRLLQFFCAFEERNPRLVALAAAYQLLALAGLSLHLASCVHCGAPFEEPMSVDIGEGGALCADCRKEDMPLFSAELKEFIEKLTALDWQAFLSPQKAAGVRSPAPFSVRKQELLAAESLLLAYLRALFGKPLRSLAFIAQIGGV</sequence>
<comment type="similarity">
    <text evidence="1 7">Belongs to the RecO family.</text>
</comment>
<feature type="domain" description="DNA replication/recombination mediator RecO N-terminal" evidence="8">
    <location>
        <begin position="1"/>
        <end position="76"/>
    </location>
</feature>
<dbReference type="Pfam" id="PF02565">
    <property type="entry name" value="RecO_C"/>
    <property type="match status" value="1"/>
</dbReference>
<dbReference type="PANTHER" id="PTHR33991:SF1">
    <property type="entry name" value="DNA REPAIR PROTEIN RECO"/>
    <property type="match status" value="1"/>
</dbReference>
<dbReference type="InterPro" id="IPR037278">
    <property type="entry name" value="ARFGAP/RecO"/>
</dbReference>
<evidence type="ECO:0000259" key="8">
    <source>
        <dbReference type="Pfam" id="PF11967"/>
    </source>
</evidence>
<evidence type="ECO:0000313" key="10">
    <source>
        <dbReference type="EMBL" id="EEX77889.1"/>
    </source>
</evidence>
<keyword evidence="3 7" id="KW-0227">DNA damage</keyword>
<dbReference type="eggNOG" id="COG1381">
    <property type="taxonomic scope" value="Bacteria"/>
</dbReference>